<dbReference type="PANTHER" id="PTHR23026:SF90">
    <property type="entry name" value="IODOTYROSINE DEIODINASE 1"/>
    <property type="match status" value="1"/>
</dbReference>
<sequence length="223" mass="24655">MPPPVVMPLPPRPACTDAQRIAAAAAFAQEMASRRTVRDFADTPVPREVIEHCLRAAGSAPSGANQQPWRFVAVGRGPLRRRIREAAEAEEREFYERRAPDEWLEALAPLGTDADKPFLETAPWLIGIFYERFGVDAEGNKHKRYYPQESVGIATGLLVAALHRAGLATLTHTPSPMGFLNELLGRPRNEMPFLLLVVGHPAEGCTVPAIERLPLEAYARFIE</sequence>
<dbReference type="SUPFAM" id="SSF55469">
    <property type="entry name" value="FMN-dependent nitroreductase-like"/>
    <property type="match status" value="1"/>
</dbReference>
<dbReference type="Gene3D" id="3.40.109.10">
    <property type="entry name" value="NADH Oxidase"/>
    <property type="match status" value="1"/>
</dbReference>
<dbReference type="STRING" id="445710.ATSB10_04660"/>
<dbReference type="Pfam" id="PF00881">
    <property type="entry name" value="Nitroreductase"/>
    <property type="match status" value="1"/>
</dbReference>
<evidence type="ECO:0000256" key="2">
    <source>
        <dbReference type="ARBA" id="ARBA00022643"/>
    </source>
</evidence>
<dbReference type="AlphaFoldDB" id="A0A160MXM3"/>
<dbReference type="InterPro" id="IPR050627">
    <property type="entry name" value="Nitroreductase/BluB"/>
</dbReference>
<evidence type="ECO:0000313" key="6">
    <source>
        <dbReference type="Proteomes" id="UP000077255"/>
    </source>
</evidence>
<dbReference type="PATRIC" id="fig|445710.3.peg.463"/>
<proteinExistence type="predicted"/>
<evidence type="ECO:0000259" key="4">
    <source>
        <dbReference type="Pfam" id="PF00881"/>
    </source>
</evidence>
<evidence type="ECO:0000256" key="1">
    <source>
        <dbReference type="ARBA" id="ARBA00022630"/>
    </source>
</evidence>
<keyword evidence="2" id="KW-0288">FMN</keyword>
<keyword evidence="1" id="KW-0285">Flavoprotein</keyword>
<keyword evidence="3" id="KW-0560">Oxidoreductase</keyword>
<dbReference type="CDD" id="cd02144">
    <property type="entry name" value="iodotyrosine_dehalogenase"/>
    <property type="match status" value="1"/>
</dbReference>
<dbReference type="GO" id="GO:0016491">
    <property type="term" value="F:oxidoreductase activity"/>
    <property type="evidence" value="ECO:0007669"/>
    <property type="project" value="UniProtKB-KW"/>
</dbReference>
<reference evidence="5 6" key="1">
    <citation type="submission" date="2016-02" db="EMBL/GenBank/DDBJ databases">
        <title>Complete genome sequencing and analysis of ATSB10, Dyella thiooxydans isolated from rhizosphere soil of sunflower (Helianthus annuus L.).</title>
        <authorList>
            <person name="Lee Y."/>
            <person name="Hwangbo K."/>
            <person name="Chung H."/>
            <person name="Yoo J."/>
            <person name="Kim K.Y."/>
            <person name="Sa T.M."/>
            <person name="Um Y."/>
            <person name="Madhaiyan M."/>
        </authorList>
    </citation>
    <scope>NUCLEOTIDE SEQUENCE [LARGE SCALE GENOMIC DNA]</scope>
    <source>
        <strain evidence="5 6">ATSB10</strain>
    </source>
</reference>
<accession>A0A160MXM3</accession>
<evidence type="ECO:0000313" key="5">
    <source>
        <dbReference type="EMBL" id="AND67920.1"/>
    </source>
</evidence>
<dbReference type="RefSeq" id="WP_063670232.1">
    <property type="nucleotide sequence ID" value="NZ_CP014841.1"/>
</dbReference>
<keyword evidence="6" id="KW-1185">Reference proteome</keyword>
<dbReference type="EMBL" id="CP014841">
    <property type="protein sequence ID" value="AND67920.1"/>
    <property type="molecule type" value="Genomic_DNA"/>
</dbReference>
<gene>
    <name evidence="5" type="ORF">ATSB10_04660</name>
</gene>
<organism evidence="5 6">
    <name type="scientific">Dyella thiooxydans</name>
    <dbReference type="NCBI Taxonomy" id="445710"/>
    <lineage>
        <taxon>Bacteria</taxon>
        <taxon>Pseudomonadati</taxon>
        <taxon>Pseudomonadota</taxon>
        <taxon>Gammaproteobacteria</taxon>
        <taxon>Lysobacterales</taxon>
        <taxon>Rhodanobacteraceae</taxon>
        <taxon>Dyella</taxon>
    </lineage>
</organism>
<protein>
    <recommendedName>
        <fullName evidence="4">Nitroreductase domain-containing protein</fullName>
    </recommendedName>
</protein>
<dbReference type="PANTHER" id="PTHR23026">
    <property type="entry name" value="NADPH NITROREDUCTASE"/>
    <property type="match status" value="1"/>
</dbReference>
<feature type="domain" description="Nitroreductase" evidence="4">
    <location>
        <begin position="32"/>
        <end position="200"/>
    </location>
</feature>
<name>A0A160MXM3_9GAMM</name>
<dbReference type="KEGG" id="dtx:ATSB10_04660"/>
<dbReference type="OrthoDB" id="9809288at2"/>
<dbReference type="InterPro" id="IPR000415">
    <property type="entry name" value="Nitroreductase-like"/>
</dbReference>
<evidence type="ECO:0000256" key="3">
    <source>
        <dbReference type="ARBA" id="ARBA00023002"/>
    </source>
</evidence>
<dbReference type="InterPro" id="IPR029479">
    <property type="entry name" value="Nitroreductase"/>
</dbReference>
<dbReference type="Proteomes" id="UP000077255">
    <property type="component" value="Chromosome"/>
</dbReference>